<dbReference type="PANTHER" id="PTHR45766:SF6">
    <property type="entry name" value="SWI_SNF-RELATED MATRIX-ASSOCIATED ACTIN-DEPENDENT REGULATOR OF CHROMATIN SUBFAMILY A-LIKE PROTEIN 1"/>
    <property type="match status" value="1"/>
</dbReference>
<dbReference type="GO" id="GO:0016787">
    <property type="term" value="F:hydrolase activity"/>
    <property type="evidence" value="ECO:0007669"/>
    <property type="project" value="UniProtKB-KW"/>
</dbReference>
<organism evidence="2 3">
    <name type="scientific">Acinetobacter pittii</name>
    <name type="common">Acinetobacter genomosp. 3</name>
    <dbReference type="NCBI Taxonomy" id="48296"/>
    <lineage>
        <taxon>Bacteria</taxon>
        <taxon>Pseudomonadati</taxon>
        <taxon>Pseudomonadota</taxon>
        <taxon>Gammaproteobacteria</taxon>
        <taxon>Moraxellales</taxon>
        <taxon>Moraxellaceae</taxon>
        <taxon>Acinetobacter</taxon>
        <taxon>Acinetobacter calcoaceticus/baumannii complex</taxon>
    </lineage>
</organism>
<gene>
    <name evidence="2" type="ORF">PA3_40020</name>
</gene>
<protein>
    <recommendedName>
        <fullName evidence="4">Helicase C-terminal domain-containing protein</fullName>
    </recommendedName>
</protein>
<name>A0A4Y3JEU2_ACIPI</name>
<accession>A0A4Y3JEU2</accession>
<dbReference type="Gene3D" id="3.40.50.300">
    <property type="entry name" value="P-loop containing nucleotide triphosphate hydrolases"/>
    <property type="match status" value="1"/>
</dbReference>
<evidence type="ECO:0008006" key="4">
    <source>
        <dbReference type="Google" id="ProtNLM"/>
    </source>
</evidence>
<evidence type="ECO:0000313" key="2">
    <source>
        <dbReference type="EMBL" id="GEA69844.1"/>
    </source>
</evidence>
<sequence length="135" mass="14866">MWNHLSPAAKERSKQAFLNDESKVFISSLRSSAGLDGLQYHSKCKTFVFGELDWSPGVHDQCIGRLDRDGQIKQISAYYLLADSGSDPIISDVLGIKKGQLEGVKNPNGELFEHLITDGGGIKRLAEHILNKKVA</sequence>
<dbReference type="AlphaFoldDB" id="A0A4Y3JEU2"/>
<keyword evidence="1" id="KW-0378">Hydrolase</keyword>
<comment type="caution">
    <text evidence="2">The sequence shown here is derived from an EMBL/GenBank/DDBJ whole genome shotgun (WGS) entry which is preliminary data.</text>
</comment>
<dbReference type="SUPFAM" id="SSF52540">
    <property type="entry name" value="P-loop containing nucleoside triphosphate hydrolases"/>
    <property type="match status" value="1"/>
</dbReference>
<evidence type="ECO:0000256" key="1">
    <source>
        <dbReference type="ARBA" id="ARBA00022801"/>
    </source>
</evidence>
<evidence type="ECO:0000313" key="3">
    <source>
        <dbReference type="Proteomes" id="UP000317717"/>
    </source>
</evidence>
<dbReference type="PANTHER" id="PTHR45766">
    <property type="entry name" value="DNA ANNEALING HELICASE AND ENDONUCLEASE ZRANB3 FAMILY MEMBER"/>
    <property type="match status" value="1"/>
</dbReference>
<dbReference type="Proteomes" id="UP000317717">
    <property type="component" value="Unassembled WGS sequence"/>
</dbReference>
<dbReference type="RefSeq" id="WP_250628832.1">
    <property type="nucleotide sequence ID" value="NZ_BJLJ01000041.1"/>
</dbReference>
<proteinExistence type="predicted"/>
<dbReference type="InterPro" id="IPR027417">
    <property type="entry name" value="P-loop_NTPase"/>
</dbReference>
<dbReference type="GO" id="GO:0031297">
    <property type="term" value="P:replication fork processing"/>
    <property type="evidence" value="ECO:0007669"/>
    <property type="project" value="TreeGrafter"/>
</dbReference>
<reference evidence="2 3" key="1">
    <citation type="submission" date="2019-06" db="EMBL/GenBank/DDBJ databases">
        <title>Whole genome shotgun sequence of Acinetobacter pittii NBRC 110514.</title>
        <authorList>
            <person name="Hosoyama A."/>
            <person name="Uohara A."/>
            <person name="Ohji S."/>
            <person name="Ichikawa N."/>
        </authorList>
    </citation>
    <scope>NUCLEOTIDE SEQUENCE [LARGE SCALE GENOMIC DNA]</scope>
    <source>
        <strain evidence="2 3">NBRC 110514</strain>
    </source>
</reference>
<dbReference type="GO" id="GO:0006281">
    <property type="term" value="P:DNA repair"/>
    <property type="evidence" value="ECO:0007669"/>
    <property type="project" value="TreeGrafter"/>
</dbReference>
<dbReference type="EMBL" id="BJLJ01000041">
    <property type="protein sequence ID" value="GEA69844.1"/>
    <property type="molecule type" value="Genomic_DNA"/>
</dbReference>